<keyword evidence="10" id="KW-1185">Reference proteome</keyword>
<keyword evidence="5 7" id="KW-1133">Transmembrane helix</keyword>
<dbReference type="CDD" id="cd06261">
    <property type="entry name" value="TM_PBP2"/>
    <property type="match status" value="1"/>
</dbReference>
<evidence type="ECO:0000313" key="10">
    <source>
        <dbReference type="Proteomes" id="UP000250369"/>
    </source>
</evidence>
<dbReference type="OrthoDB" id="9810086at2"/>
<reference evidence="9 10" key="1">
    <citation type="journal article" date="2009" name="Int. J. Syst. Evol. Microbiol.">
        <title>Paenibacillus contaminans sp. nov., isolated from a contaminated laboratory plate.</title>
        <authorList>
            <person name="Chou J.H."/>
            <person name="Lee J.H."/>
            <person name="Lin M.C."/>
            <person name="Chang P.S."/>
            <person name="Arun A.B."/>
            <person name="Young C.C."/>
            <person name="Chen W.M."/>
        </authorList>
    </citation>
    <scope>NUCLEOTIDE SEQUENCE [LARGE SCALE GENOMIC DNA]</scope>
    <source>
        <strain evidence="9 10">CKOBP-6</strain>
    </source>
</reference>
<evidence type="ECO:0000256" key="1">
    <source>
        <dbReference type="ARBA" id="ARBA00004651"/>
    </source>
</evidence>
<sequence length="285" mass="32381">MTWFDWVNSLFMIVLCIATIYPFLHMLSVSFSTGSVRMDTFHLIPPEMTWANYKKVLSNDFMMSGFTNTLIRTVLGTALSVLFTIFTAYPLAKRYFPHRTFWTSLIVFTMFFSGGLIPNYLLVKGLGLMNTTWALVLPGLISTFSMIIARNYFMSLPETLEESAKIDGANEIVILFRIIIPISMPIIATLILWSAVGHWNAWFDSMIYMTDSHKHVLQVVMRRIVLEGTQDMLDVNKLSDDPNQVVNPDTIKAATVMVSVIPIILFYPFLQKYFVKGVLVGSLKG</sequence>
<gene>
    <name evidence="9" type="ORF">DQG23_31840</name>
</gene>
<evidence type="ECO:0000313" key="9">
    <source>
        <dbReference type="EMBL" id="RAV14241.1"/>
    </source>
</evidence>
<feature type="transmembrane region" description="Helical" evidence="7">
    <location>
        <begin position="7"/>
        <end position="24"/>
    </location>
</feature>
<evidence type="ECO:0000256" key="7">
    <source>
        <dbReference type="RuleBase" id="RU363032"/>
    </source>
</evidence>
<evidence type="ECO:0000259" key="8">
    <source>
        <dbReference type="PROSITE" id="PS50928"/>
    </source>
</evidence>
<comment type="caution">
    <text evidence="9">The sequence shown here is derived from an EMBL/GenBank/DDBJ whole genome shotgun (WGS) entry which is preliminary data.</text>
</comment>
<feature type="transmembrane region" description="Helical" evidence="7">
    <location>
        <begin position="133"/>
        <end position="153"/>
    </location>
</feature>
<keyword evidence="3" id="KW-1003">Cell membrane</keyword>
<evidence type="ECO:0000256" key="6">
    <source>
        <dbReference type="ARBA" id="ARBA00023136"/>
    </source>
</evidence>
<evidence type="ECO:0000256" key="5">
    <source>
        <dbReference type="ARBA" id="ARBA00022989"/>
    </source>
</evidence>
<feature type="domain" description="ABC transmembrane type-1" evidence="8">
    <location>
        <begin position="66"/>
        <end position="269"/>
    </location>
</feature>
<name>A0A329M2I3_9BACL</name>
<feature type="transmembrane region" description="Helical" evidence="7">
    <location>
        <begin position="174"/>
        <end position="196"/>
    </location>
</feature>
<keyword evidence="6 7" id="KW-0472">Membrane</keyword>
<dbReference type="Proteomes" id="UP000250369">
    <property type="component" value="Unassembled WGS sequence"/>
</dbReference>
<dbReference type="GO" id="GO:0055085">
    <property type="term" value="P:transmembrane transport"/>
    <property type="evidence" value="ECO:0007669"/>
    <property type="project" value="InterPro"/>
</dbReference>
<dbReference type="PANTHER" id="PTHR43744:SF9">
    <property type="entry name" value="POLYGALACTURONAN_RHAMNOGALACTURONAN TRANSPORT SYSTEM PERMEASE PROTEIN YTCP"/>
    <property type="match status" value="1"/>
</dbReference>
<dbReference type="AlphaFoldDB" id="A0A329M2I3"/>
<dbReference type="Gene3D" id="1.10.3720.10">
    <property type="entry name" value="MetI-like"/>
    <property type="match status" value="1"/>
</dbReference>
<dbReference type="InterPro" id="IPR035906">
    <property type="entry name" value="MetI-like_sf"/>
</dbReference>
<proteinExistence type="inferred from homology"/>
<protein>
    <submittedName>
        <fullName evidence="9">ABC transporter permease</fullName>
    </submittedName>
</protein>
<accession>A0A329M2I3</accession>
<dbReference type="SUPFAM" id="SSF161098">
    <property type="entry name" value="MetI-like"/>
    <property type="match status" value="1"/>
</dbReference>
<comment type="similarity">
    <text evidence="7">Belongs to the binding-protein-dependent transport system permease family.</text>
</comment>
<dbReference type="PANTHER" id="PTHR43744">
    <property type="entry name" value="ABC TRANSPORTER PERMEASE PROTEIN MG189-RELATED-RELATED"/>
    <property type="match status" value="1"/>
</dbReference>
<evidence type="ECO:0000256" key="4">
    <source>
        <dbReference type="ARBA" id="ARBA00022692"/>
    </source>
</evidence>
<organism evidence="9 10">
    <name type="scientific">Paenibacillus contaminans</name>
    <dbReference type="NCBI Taxonomy" id="450362"/>
    <lineage>
        <taxon>Bacteria</taxon>
        <taxon>Bacillati</taxon>
        <taxon>Bacillota</taxon>
        <taxon>Bacilli</taxon>
        <taxon>Bacillales</taxon>
        <taxon>Paenibacillaceae</taxon>
        <taxon>Paenibacillus</taxon>
    </lineage>
</organism>
<comment type="subcellular location">
    <subcellularLocation>
        <location evidence="1 7">Cell membrane</location>
        <topology evidence="1 7">Multi-pass membrane protein</topology>
    </subcellularLocation>
</comment>
<feature type="transmembrane region" description="Helical" evidence="7">
    <location>
        <begin position="70"/>
        <end position="89"/>
    </location>
</feature>
<evidence type="ECO:0000256" key="2">
    <source>
        <dbReference type="ARBA" id="ARBA00022448"/>
    </source>
</evidence>
<dbReference type="PROSITE" id="PS50928">
    <property type="entry name" value="ABC_TM1"/>
    <property type="match status" value="1"/>
</dbReference>
<feature type="transmembrane region" description="Helical" evidence="7">
    <location>
        <begin position="251"/>
        <end position="270"/>
    </location>
</feature>
<keyword evidence="2 7" id="KW-0813">Transport</keyword>
<dbReference type="InterPro" id="IPR000515">
    <property type="entry name" value="MetI-like"/>
</dbReference>
<dbReference type="EMBL" id="QMFB01000027">
    <property type="protein sequence ID" value="RAV14241.1"/>
    <property type="molecule type" value="Genomic_DNA"/>
</dbReference>
<feature type="transmembrane region" description="Helical" evidence="7">
    <location>
        <begin position="101"/>
        <end position="121"/>
    </location>
</feature>
<evidence type="ECO:0000256" key="3">
    <source>
        <dbReference type="ARBA" id="ARBA00022475"/>
    </source>
</evidence>
<keyword evidence="4 7" id="KW-0812">Transmembrane</keyword>
<dbReference type="Pfam" id="PF00528">
    <property type="entry name" value="BPD_transp_1"/>
    <property type="match status" value="1"/>
</dbReference>
<dbReference type="GO" id="GO:0005886">
    <property type="term" value="C:plasma membrane"/>
    <property type="evidence" value="ECO:0007669"/>
    <property type="project" value="UniProtKB-SubCell"/>
</dbReference>